<organism evidence="1">
    <name type="scientific">Anguilla anguilla</name>
    <name type="common">European freshwater eel</name>
    <name type="synonym">Muraena anguilla</name>
    <dbReference type="NCBI Taxonomy" id="7936"/>
    <lineage>
        <taxon>Eukaryota</taxon>
        <taxon>Metazoa</taxon>
        <taxon>Chordata</taxon>
        <taxon>Craniata</taxon>
        <taxon>Vertebrata</taxon>
        <taxon>Euteleostomi</taxon>
        <taxon>Actinopterygii</taxon>
        <taxon>Neopterygii</taxon>
        <taxon>Teleostei</taxon>
        <taxon>Anguilliformes</taxon>
        <taxon>Anguillidae</taxon>
        <taxon>Anguilla</taxon>
    </lineage>
</organism>
<protein>
    <submittedName>
        <fullName evidence="1">Uncharacterized protein</fullName>
    </submittedName>
</protein>
<dbReference type="EMBL" id="GBXM01035459">
    <property type="protein sequence ID" value="JAH73118.1"/>
    <property type="molecule type" value="Transcribed_RNA"/>
</dbReference>
<accession>A0A0E9V795</accession>
<reference evidence="1" key="1">
    <citation type="submission" date="2014-11" db="EMBL/GenBank/DDBJ databases">
        <authorList>
            <person name="Amaro Gonzalez C."/>
        </authorList>
    </citation>
    <scope>NUCLEOTIDE SEQUENCE</scope>
</reference>
<proteinExistence type="predicted"/>
<dbReference type="AlphaFoldDB" id="A0A0E9V795"/>
<evidence type="ECO:0000313" key="1">
    <source>
        <dbReference type="EMBL" id="JAH73118.1"/>
    </source>
</evidence>
<reference evidence="1" key="2">
    <citation type="journal article" date="2015" name="Fish Shellfish Immunol.">
        <title>Early steps in the European eel (Anguilla anguilla)-Vibrio vulnificus interaction in the gills: Role of the RtxA13 toxin.</title>
        <authorList>
            <person name="Callol A."/>
            <person name="Pajuelo D."/>
            <person name="Ebbesson L."/>
            <person name="Teles M."/>
            <person name="MacKenzie S."/>
            <person name="Amaro C."/>
        </authorList>
    </citation>
    <scope>NUCLEOTIDE SEQUENCE</scope>
</reference>
<name>A0A0E9V795_ANGAN</name>
<sequence length="42" mass="4911">MEYLVSAFAFCINQKNAYSTMQKRKYSKMAVLLTRLSYGQLI</sequence>